<keyword evidence="18" id="KW-1185">Reference proteome</keyword>
<dbReference type="PANTHER" id="PTHR33353:SF10">
    <property type="entry name" value="ENDO-BETA-1,4-GLUCANASE D"/>
    <property type="match status" value="1"/>
</dbReference>
<dbReference type="GO" id="GO:0030245">
    <property type="term" value="P:cellulose catabolic process"/>
    <property type="evidence" value="ECO:0007669"/>
    <property type="project" value="UniProtKB-KW"/>
</dbReference>
<evidence type="ECO:0000259" key="16">
    <source>
        <dbReference type="Pfam" id="PF03443"/>
    </source>
</evidence>
<keyword evidence="9" id="KW-0503">Monooxygenase</keyword>
<keyword evidence="5" id="KW-0732">Signal</keyword>
<comment type="caution">
    <text evidence="17">The sequence shown here is derived from an EMBL/GenBank/DDBJ whole genome shotgun (WGS) entry which is preliminary data.</text>
</comment>
<evidence type="ECO:0000256" key="7">
    <source>
        <dbReference type="ARBA" id="ARBA00023002"/>
    </source>
</evidence>
<dbReference type="Proteomes" id="UP000293360">
    <property type="component" value="Unassembled WGS sequence"/>
</dbReference>
<evidence type="ECO:0000256" key="1">
    <source>
        <dbReference type="ARBA" id="ARBA00001973"/>
    </source>
</evidence>
<evidence type="ECO:0000256" key="13">
    <source>
        <dbReference type="ARBA" id="ARBA00044502"/>
    </source>
</evidence>
<dbReference type="Pfam" id="PF03443">
    <property type="entry name" value="AA9"/>
    <property type="match status" value="1"/>
</dbReference>
<evidence type="ECO:0000256" key="6">
    <source>
        <dbReference type="ARBA" id="ARBA00023001"/>
    </source>
</evidence>
<evidence type="ECO:0000256" key="2">
    <source>
        <dbReference type="ARBA" id="ARBA00004613"/>
    </source>
</evidence>
<dbReference type="GO" id="GO:0005576">
    <property type="term" value="C:extracellular region"/>
    <property type="evidence" value="ECO:0007669"/>
    <property type="project" value="UniProtKB-SubCell"/>
</dbReference>
<comment type="subcellular location">
    <subcellularLocation>
        <location evidence="2">Secreted</location>
    </subcellularLocation>
</comment>
<dbReference type="EC" id="1.14.99.56" evidence="15"/>
<dbReference type="OrthoDB" id="5271017at2759"/>
<comment type="cofactor">
    <cofactor evidence="1">
        <name>Cu(2+)</name>
        <dbReference type="ChEBI" id="CHEBI:29036"/>
    </cofactor>
</comment>
<evidence type="ECO:0000313" key="18">
    <source>
        <dbReference type="Proteomes" id="UP000293360"/>
    </source>
</evidence>
<dbReference type="GO" id="GO:0004497">
    <property type="term" value="F:monooxygenase activity"/>
    <property type="evidence" value="ECO:0007669"/>
    <property type="project" value="UniProtKB-KW"/>
</dbReference>
<dbReference type="AlphaFoldDB" id="A0A4Q4SUD7"/>
<evidence type="ECO:0000256" key="10">
    <source>
        <dbReference type="ARBA" id="ARBA00023157"/>
    </source>
</evidence>
<evidence type="ECO:0000313" key="17">
    <source>
        <dbReference type="EMBL" id="RYO74331.1"/>
    </source>
</evidence>
<evidence type="ECO:0000256" key="8">
    <source>
        <dbReference type="ARBA" id="ARBA00023008"/>
    </source>
</evidence>
<evidence type="ECO:0000256" key="3">
    <source>
        <dbReference type="ARBA" id="ARBA00022525"/>
    </source>
</evidence>
<keyword evidence="11" id="KW-0119">Carbohydrate metabolism</keyword>
<dbReference type="InterPro" id="IPR005103">
    <property type="entry name" value="AA9_LPMO"/>
</dbReference>
<evidence type="ECO:0000256" key="11">
    <source>
        <dbReference type="ARBA" id="ARBA00023277"/>
    </source>
</evidence>
<keyword evidence="6" id="KW-0136">Cellulose degradation</keyword>
<keyword evidence="4" id="KW-0479">Metal-binding</keyword>
<organism evidence="17 18">
    <name type="scientific">Monosporascus ibericus</name>
    <dbReference type="NCBI Taxonomy" id="155417"/>
    <lineage>
        <taxon>Eukaryota</taxon>
        <taxon>Fungi</taxon>
        <taxon>Dikarya</taxon>
        <taxon>Ascomycota</taxon>
        <taxon>Pezizomycotina</taxon>
        <taxon>Sordariomycetes</taxon>
        <taxon>Xylariomycetidae</taxon>
        <taxon>Xylariales</taxon>
        <taxon>Xylariales incertae sedis</taxon>
        <taxon>Monosporascus</taxon>
    </lineage>
</organism>
<protein>
    <recommendedName>
        <fullName evidence="15">lytic cellulose monooxygenase (C4-dehydrogenating)</fullName>
        <ecNumber evidence="15">1.14.99.56</ecNumber>
    </recommendedName>
</protein>
<accession>A0A4Q4SUD7</accession>
<dbReference type="PANTHER" id="PTHR33353">
    <property type="entry name" value="PUTATIVE (AFU_ORTHOLOGUE AFUA_1G12560)-RELATED"/>
    <property type="match status" value="1"/>
</dbReference>
<gene>
    <name evidence="17" type="ORF">DL764_010856</name>
</gene>
<reference evidence="17 18" key="1">
    <citation type="submission" date="2018-06" db="EMBL/GenBank/DDBJ databases">
        <title>Complete Genomes of Monosporascus.</title>
        <authorList>
            <person name="Robinson A.J."/>
            <person name="Natvig D.O."/>
        </authorList>
    </citation>
    <scope>NUCLEOTIDE SEQUENCE [LARGE SCALE GENOMIC DNA]</scope>
    <source>
        <strain evidence="17 18">CBS 110550</strain>
    </source>
</reference>
<dbReference type="InterPro" id="IPR049892">
    <property type="entry name" value="AA9"/>
</dbReference>
<dbReference type="EMBL" id="QJNU01001588">
    <property type="protein sequence ID" value="RYO74331.1"/>
    <property type="molecule type" value="Genomic_DNA"/>
</dbReference>
<keyword evidence="3" id="KW-0964">Secreted</keyword>
<feature type="domain" description="Auxiliary Activity family 9 catalytic" evidence="16">
    <location>
        <begin position="9"/>
        <end position="153"/>
    </location>
</feature>
<comment type="catalytic activity">
    <reaction evidence="14">
        <text>[(1-&gt;4)-beta-D-glucosyl]n+m + reduced acceptor + O2 = 4-dehydro-beta-D-glucosyl-[(1-&gt;4)-beta-D-glucosyl]n-1 + [(1-&gt;4)-beta-D-glucosyl]m + acceptor + H2O.</text>
        <dbReference type="EC" id="1.14.99.56"/>
    </reaction>
</comment>
<dbReference type="GO" id="GO:0046872">
    <property type="term" value="F:metal ion binding"/>
    <property type="evidence" value="ECO:0007669"/>
    <property type="project" value="UniProtKB-KW"/>
</dbReference>
<evidence type="ECO:0000256" key="9">
    <source>
        <dbReference type="ARBA" id="ARBA00023033"/>
    </source>
</evidence>
<dbReference type="Gene3D" id="2.70.50.70">
    <property type="match status" value="1"/>
</dbReference>
<evidence type="ECO:0000256" key="12">
    <source>
        <dbReference type="ARBA" id="ARBA00023326"/>
    </source>
</evidence>
<name>A0A4Q4SUD7_9PEZI</name>
<evidence type="ECO:0000256" key="4">
    <source>
        <dbReference type="ARBA" id="ARBA00022723"/>
    </source>
</evidence>
<keyword evidence="7" id="KW-0560">Oxidoreductase</keyword>
<evidence type="ECO:0000256" key="14">
    <source>
        <dbReference type="ARBA" id="ARBA00045077"/>
    </source>
</evidence>
<keyword evidence="8" id="KW-0186">Copper</keyword>
<sequence>MDVTGIETVDVVIGSIVNFNPVKPISHPGPVNFYMAKAPTGASLAEFHELAPVWFKIYSDGPEFTSSGTLTWPTEFAETIPSSSRRLGGGVYLLRVVHIGLHLANFLNGAQLYVVCAHISVSSGTGTMRPNLLSFPGAYSPEDPGFFINIYHPFPRSYTPPVGDVLVC</sequence>
<evidence type="ECO:0000256" key="15">
    <source>
        <dbReference type="ARBA" id="ARBA00047174"/>
    </source>
</evidence>
<evidence type="ECO:0000256" key="5">
    <source>
        <dbReference type="ARBA" id="ARBA00022729"/>
    </source>
</evidence>
<proteinExistence type="inferred from homology"/>
<comment type="similarity">
    <text evidence="13">Belongs to the polysaccharide monooxygenase AA9 family.</text>
</comment>
<keyword evidence="10" id="KW-1015">Disulfide bond</keyword>
<keyword evidence="12" id="KW-0624">Polysaccharide degradation</keyword>